<dbReference type="EMBL" id="BARV01019714">
    <property type="protein sequence ID" value="GAI19523.1"/>
    <property type="molecule type" value="Genomic_DNA"/>
</dbReference>
<keyword evidence="7" id="KW-0234">DNA repair</keyword>
<dbReference type="GO" id="GO:0006281">
    <property type="term" value="P:DNA repair"/>
    <property type="evidence" value="ECO:0007669"/>
    <property type="project" value="UniProtKB-KW"/>
</dbReference>
<dbReference type="Pfam" id="PF00271">
    <property type="entry name" value="Helicase_C"/>
    <property type="match status" value="1"/>
</dbReference>
<evidence type="ECO:0000256" key="5">
    <source>
        <dbReference type="ARBA" id="ARBA00022840"/>
    </source>
</evidence>
<dbReference type="AlphaFoldDB" id="X1LKD2"/>
<dbReference type="Pfam" id="PF00270">
    <property type="entry name" value="DEAD"/>
    <property type="match status" value="1"/>
</dbReference>
<dbReference type="PANTHER" id="PTHR47964:SF1">
    <property type="entry name" value="ATP-DEPENDENT DNA HELICASE HOMOLOG RECG, CHLOROPLASTIC"/>
    <property type="match status" value="1"/>
</dbReference>
<dbReference type="GO" id="GO:0005524">
    <property type="term" value="F:ATP binding"/>
    <property type="evidence" value="ECO:0007669"/>
    <property type="project" value="UniProtKB-KW"/>
</dbReference>
<dbReference type="SMART" id="SM00487">
    <property type="entry name" value="DEXDc"/>
    <property type="match status" value="1"/>
</dbReference>
<comment type="caution">
    <text evidence="10">The sequence shown here is derived from an EMBL/GenBank/DDBJ whole genome shotgun (WGS) entry which is preliminary data.</text>
</comment>
<dbReference type="InterPro" id="IPR047112">
    <property type="entry name" value="RecG/Mfd"/>
</dbReference>
<keyword evidence="3" id="KW-0378">Hydrolase</keyword>
<organism evidence="10">
    <name type="scientific">marine sediment metagenome</name>
    <dbReference type="NCBI Taxonomy" id="412755"/>
    <lineage>
        <taxon>unclassified sequences</taxon>
        <taxon>metagenomes</taxon>
        <taxon>ecological metagenomes</taxon>
    </lineage>
</organism>
<dbReference type="GO" id="GO:0016787">
    <property type="term" value="F:hydrolase activity"/>
    <property type="evidence" value="ECO:0007669"/>
    <property type="project" value="UniProtKB-KW"/>
</dbReference>
<evidence type="ECO:0000256" key="6">
    <source>
        <dbReference type="ARBA" id="ARBA00023125"/>
    </source>
</evidence>
<dbReference type="InterPro" id="IPR014001">
    <property type="entry name" value="Helicase_ATP-bd"/>
</dbReference>
<sequence>LDQIIDDMTSARPMNRLLQGDVGSGKTVVAVLAAVLAVENGGQAAIMAPTEILAEQHYRNWKTTLAQAGISTGLLTGSVKAPEKKQITIGLESGDINIIFGTHAIISRSVTFADLRLAVIDEQHRFGVMQRSRLTEKGELPDRLVMTATPIPRTLALTLYGDLDISTIPDLPPGRKPVRTVWRFSTALGDVYKYIDGKIGRGSQVFVIYPLVEKSEKLDLQAAEDGYRELAQEILSHRKIGLVHGRIKMQERDETIRRFHDSELNVLVATTVIEVG</sequence>
<dbReference type="InterPro" id="IPR027417">
    <property type="entry name" value="P-loop_NTPase"/>
</dbReference>
<feature type="non-terminal residue" evidence="10">
    <location>
        <position position="1"/>
    </location>
</feature>
<dbReference type="InterPro" id="IPR011545">
    <property type="entry name" value="DEAD/DEAH_box_helicase_dom"/>
</dbReference>
<accession>X1LKD2</accession>
<dbReference type="InterPro" id="IPR001650">
    <property type="entry name" value="Helicase_C-like"/>
</dbReference>
<feature type="non-terminal residue" evidence="10">
    <location>
        <position position="276"/>
    </location>
</feature>
<dbReference type="GO" id="GO:0003678">
    <property type="term" value="F:DNA helicase activity"/>
    <property type="evidence" value="ECO:0007669"/>
    <property type="project" value="TreeGrafter"/>
</dbReference>
<evidence type="ECO:0000256" key="7">
    <source>
        <dbReference type="ARBA" id="ARBA00023204"/>
    </source>
</evidence>
<name>X1LKD2_9ZZZZ</name>
<keyword evidence="4" id="KW-0347">Helicase</keyword>
<evidence type="ECO:0000259" key="8">
    <source>
        <dbReference type="PROSITE" id="PS51192"/>
    </source>
</evidence>
<feature type="domain" description="Helicase C-terminal" evidence="9">
    <location>
        <begin position="187"/>
        <end position="276"/>
    </location>
</feature>
<evidence type="ECO:0000259" key="9">
    <source>
        <dbReference type="PROSITE" id="PS51194"/>
    </source>
</evidence>
<keyword evidence="1" id="KW-0547">Nucleotide-binding</keyword>
<dbReference type="Gene3D" id="3.40.50.300">
    <property type="entry name" value="P-loop containing nucleotide triphosphate hydrolases"/>
    <property type="match status" value="2"/>
</dbReference>
<dbReference type="PROSITE" id="PS51194">
    <property type="entry name" value="HELICASE_CTER"/>
    <property type="match status" value="1"/>
</dbReference>
<dbReference type="PROSITE" id="PS51192">
    <property type="entry name" value="HELICASE_ATP_BIND_1"/>
    <property type="match status" value="1"/>
</dbReference>
<dbReference type="GO" id="GO:0003677">
    <property type="term" value="F:DNA binding"/>
    <property type="evidence" value="ECO:0007669"/>
    <property type="project" value="UniProtKB-KW"/>
</dbReference>
<feature type="domain" description="Helicase ATP-binding" evidence="8">
    <location>
        <begin position="7"/>
        <end position="168"/>
    </location>
</feature>
<evidence type="ECO:0008006" key="11">
    <source>
        <dbReference type="Google" id="ProtNLM"/>
    </source>
</evidence>
<keyword evidence="2" id="KW-0227">DNA damage</keyword>
<proteinExistence type="predicted"/>
<keyword evidence="5" id="KW-0067">ATP-binding</keyword>
<evidence type="ECO:0000313" key="10">
    <source>
        <dbReference type="EMBL" id="GAI19523.1"/>
    </source>
</evidence>
<gene>
    <name evidence="10" type="ORF">S06H3_33070</name>
</gene>
<evidence type="ECO:0000256" key="4">
    <source>
        <dbReference type="ARBA" id="ARBA00022806"/>
    </source>
</evidence>
<reference evidence="10" key="1">
    <citation type="journal article" date="2014" name="Front. Microbiol.">
        <title>High frequency of phylogenetically diverse reductive dehalogenase-homologous genes in deep subseafloor sedimentary metagenomes.</title>
        <authorList>
            <person name="Kawai M."/>
            <person name="Futagami T."/>
            <person name="Toyoda A."/>
            <person name="Takaki Y."/>
            <person name="Nishi S."/>
            <person name="Hori S."/>
            <person name="Arai W."/>
            <person name="Tsubouchi T."/>
            <person name="Morono Y."/>
            <person name="Uchiyama I."/>
            <person name="Ito T."/>
            <person name="Fujiyama A."/>
            <person name="Inagaki F."/>
            <person name="Takami H."/>
        </authorList>
    </citation>
    <scope>NUCLEOTIDE SEQUENCE</scope>
    <source>
        <strain evidence="10">Expedition CK06-06</strain>
    </source>
</reference>
<dbReference type="SUPFAM" id="SSF52540">
    <property type="entry name" value="P-loop containing nucleoside triphosphate hydrolases"/>
    <property type="match status" value="2"/>
</dbReference>
<evidence type="ECO:0000256" key="3">
    <source>
        <dbReference type="ARBA" id="ARBA00022801"/>
    </source>
</evidence>
<evidence type="ECO:0000256" key="1">
    <source>
        <dbReference type="ARBA" id="ARBA00022741"/>
    </source>
</evidence>
<dbReference type="PANTHER" id="PTHR47964">
    <property type="entry name" value="ATP-DEPENDENT DNA HELICASE HOMOLOG RECG, CHLOROPLASTIC"/>
    <property type="match status" value="1"/>
</dbReference>
<evidence type="ECO:0000256" key="2">
    <source>
        <dbReference type="ARBA" id="ARBA00022763"/>
    </source>
</evidence>
<protein>
    <recommendedName>
        <fullName evidence="11">Helicase ATP-binding domain-containing protein</fullName>
    </recommendedName>
</protein>
<keyword evidence="6" id="KW-0238">DNA-binding</keyword>